<evidence type="ECO:0000256" key="4">
    <source>
        <dbReference type="ARBA" id="ARBA00022597"/>
    </source>
</evidence>
<feature type="transmembrane region" description="Helical" evidence="9">
    <location>
        <begin position="140"/>
        <end position="163"/>
    </location>
</feature>
<reference evidence="11 12" key="1">
    <citation type="submission" date="2017-05" db="EMBL/GenBank/DDBJ databases">
        <title>Vagococcus spp. assemblies.</title>
        <authorList>
            <person name="Gulvik C.A."/>
        </authorList>
    </citation>
    <scope>NUCLEOTIDE SEQUENCE [LARGE SCALE GENOMIC DNA]</scope>
    <source>
        <strain evidence="11 12">DSM 24756</strain>
    </source>
</reference>
<dbReference type="InterPro" id="IPR051088">
    <property type="entry name" value="PTS_Sugar-EIIC/EIIB"/>
</dbReference>
<dbReference type="AlphaFoldDB" id="A0A430AL14"/>
<dbReference type="GO" id="GO:0009401">
    <property type="term" value="P:phosphoenolpyruvate-dependent sugar phosphotransferase system"/>
    <property type="evidence" value="ECO:0007669"/>
    <property type="project" value="InterPro"/>
</dbReference>
<feature type="transmembrane region" description="Helical" evidence="9">
    <location>
        <begin position="101"/>
        <end position="120"/>
    </location>
</feature>
<dbReference type="Pfam" id="PF02378">
    <property type="entry name" value="PTS_EIIC"/>
    <property type="match status" value="1"/>
</dbReference>
<dbReference type="PANTHER" id="PTHR33989:SF4">
    <property type="entry name" value="PTS SYSTEM N,N'-DIACETYLCHITOBIOSE-SPECIFIC EIIC COMPONENT"/>
    <property type="match status" value="1"/>
</dbReference>
<evidence type="ECO:0000256" key="6">
    <source>
        <dbReference type="ARBA" id="ARBA00022989"/>
    </source>
</evidence>
<keyword evidence="5 9" id="KW-0812">Transmembrane</keyword>
<comment type="subcellular location">
    <subcellularLocation>
        <location evidence="1">Cell membrane</location>
        <topology evidence="1">Multi-pass membrane protein</topology>
    </subcellularLocation>
</comment>
<feature type="transmembrane region" description="Helical" evidence="9">
    <location>
        <begin position="291"/>
        <end position="311"/>
    </location>
</feature>
<dbReference type="OrthoDB" id="1550290at2"/>
<evidence type="ECO:0000256" key="2">
    <source>
        <dbReference type="ARBA" id="ARBA00022448"/>
    </source>
</evidence>
<evidence type="ECO:0000313" key="12">
    <source>
        <dbReference type="Proteomes" id="UP000288669"/>
    </source>
</evidence>
<evidence type="ECO:0000256" key="8">
    <source>
        <dbReference type="PIRNR" id="PIRNR006351"/>
    </source>
</evidence>
<evidence type="ECO:0000256" key="7">
    <source>
        <dbReference type="ARBA" id="ARBA00023136"/>
    </source>
</evidence>
<proteinExistence type="predicted"/>
<dbReference type="InterPro" id="IPR004501">
    <property type="entry name" value="PTS_EIIC_3"/>
</dbReference>
<evidence type="ECO:0000256" key="5">
    <source>
        <dbReference type="ARBA" id="ARBA00022692"/>
    </source>
</evidence>
<feature type="transmembrane region" description="Helical" evidence="9">
    <location>
        <begin position="350"/>
        <end position="374"/>
    </location>
</feature>
<dbReference type="GO" id="GO:1901264">
    <property type="term" value="P:carbohydrate derivative transport"/>
    <property type="evidence" value="ECO:0007669"/>
    <property type="project" value="TreeGrafter"/>
</dbReference>
<keyword evidence="4 8" id="KW-0762">Sugar transport</keyword>
<keyword evidence="3 8" id="KW-1003">Cell membrane</keyword>
<feature type="transmembrane region" description="Helical" evidence="9">
    <location>
        <begin position="71"/>
        <end position="94"/>
    </location>
</feature>
<evidence type="ECO:0000313" key="11">
    <source>
        <dbReference type="EMBL" id="RSU08756.1"/>
    </source>
</evidence>
<dbReference type="InterPro" id="IPR004796">
    <property type="entry name" value="PTS_IIC_cello"/>
</dbReference>
<dbReference type="Proteomes" id="UP000288669">
    <property type="component" value="Unassembled WGS sequence"/>
</dbReference>
<keyword evidence="6 9" id="KW-1133">Transmembrane helix</keyword>
<dbReference type="PIRSF" id="PIRSF006351">
    <property type="entry name" value="PTS_EIIC-Cellobiose"/>
    <property type="match status" value="1"/>
</dbReference>
<feature type="transmembrane region" description="Helical" evidence="9">
    <location>
        <begin position="386"/>
        <end position="413"/>
    </location>
</feature>
<comment type="caution">
    <text evidence="11">The sequence shown here is derived from an EMBL/GenBank/DDBJ whole genome shotgun (WGS) entry which is preliminary data.</text>
</comment>
<feature type="transmembrane region" description="Helical" evidence="9">
    <location>
        <begin position="34"/>
        <end position="51"/>
    </location>
</feature>
<gene>
    <name evidence="11" type="ORF">CBF30_05905</name>
</gene>
<dbReference type="NCBIfam" id="TIGR00410">
    <property type="entry name" value="lacE"/>
    <property type="match status" value="1"/>
</dbReference>
<evidence type="ECO:0000256" key="3">
    <source>
        <dbReference type="ARBA" id="ARBA00022475"/>
    </source>
</evidence>
<dbReference type="EMBL" id="NGJZ01000001">
    <property type="protein sequence ID" value="RSU08756.1"/>
    <property type="molecule type" value="Genomic_DNA"/>
</dbReference>
<keyword evidence="7 8" id="KW-0472">Membrane</keyword>
<evidence type="ECO:0000259" key="10">
    <source>
        <dbReference type="PROSITE" id="PS51105"/>
    </source>
</evidence>
<feature type="transmembrane region" description="Helical" evidence="9">
    <location>
        <begin position="183"/>
        <end position="203"/>
    </location>
</feature>
<dbReference type="GO" id="GO:0008982">
    <property type="term" value="F:protein-N(PI)-phosphohistidine-sugar phosphotransferase activity"/>
    <property type="evidence" value="ECO:0007669"/>
    <property type="project" value="UniProtKB-UniRule"/>
</dbReference>
<evidence type="ECO:0000256" key="1">
    <source>
        <dbReference type="ARBA" id="ARBA00004651"/>
    </source>
</evidence>
<dbReference type="InterPro" id="IPR003352">
    <property type="entry name" value="PTS_EIIC"/>
</dbReference>
<dbReference type="PROSITE" id="PS51105">
    <property type="entry name" value="PTS_EIIC_TYPE_3"/>
    <property type="match status" value="1"/>
</dbReference>
<accession>A0A430AL14</accession>
<name>A0A430AL14_9ENTE</name>
<protein>
    <recommendedName>
        <fullName evidence="8">Permease IIC component</fullName>
    </recommendedName>
</protein>
<sequence>MGQTDTFLDKFSNKLMPIAEKLNQNRYLAAIRDGFFACMSIIIIGSMFLIFPNFPYQGFIDFMNSIFGDTWILFCNRAYDMSVNIMTIFVIIGISRSLAKFYKVDSISAVISSLTAFFILTPTITDSADKASLGLPMANFGAAGLFLGIISTILACEIVRLVLQRGWKIKMPDSVPENVSKSFEALIPAVFVIVIYLFIFFGFRATPYGTAHNFIFKILQTPLTSLGSTLPATLIVQVLATLLFSFGLHGPNIVGSVMTPIWTALTVENSQAFKAGTALPNIINAQFDANYVKLGGCGTTIGLAILLLFFAKSKQFKALGKLSFAPSIFNINEPLIFGFPIVLNPIMMIPFILSPIIFASLTYFVVNIGLVPIANGINIPWTMPPILAGLFIGGWRGAVWQVVEILLSIAWYYPFFKMADAQSLKTESEMSQ</sequence>
<organism evidence="11 12">
    <name type="scientific">Vagococcus entomophilus</name>
    <dbReference type="NCBI Taxonomy" id="1160095"/>
    <lineage>
        <taxon>Bacteria</taxon>
        <taxon>Bacillati</taxon>
        <taxon>Bacillota</taxon>
        <taxon>Bacilli</taxon>
        <taxon>Lactobacillales</taxon>
        <taxon>Enterococcaceae</taxon>
        <taxon>Vagococcus</taxon>
    </lineage>
</organism>
<keyword evidence="2 8" id="KW-0813">Transport</keyword>
<feature type="transmembrane region" description="Helical" evidence="9">
    <location>
        <begin position="223"/>
        <end position="248"/>
    </location>
</feature>
<dbReference type="RefSeq" id="WP_126823664.1">
    <property type="nucleotide sequence ID" value="NZ_JBHLWU010000001.1"/>
</dbReference>
<dbReference type="PANTHER" id="PTHR33989">
    <property type="match status" value="1"/>
</dbReference>
<comment type="function">
    <text evidence="8">The phosphoenolpyruvate-dependent sugar phosphotransferase system (PTS), a major carbohydrate active -transport system, catalyzes the phosphorylation of incoming sugar substrates concomitant with their translocation across the cell membrane.</text>
</comment>
<keyword evidence="12" id="KW-1185">Reference proteome</keyword>
<feature type="domain" description="PTS EIIC type-3" evidence="10">
    <location>
        <begin position="11"/>
        <end position="415"/>
    </location>
</feature>
<evidence type="ECO:0000256" key="9">
    <source>
        <dbReference type="SAM" id="Phobius"/>
    </source>
</evidence>
<dbReference type="GO" id="GO:0005886">
    <property type="term" value="C:plasma membrane"/>
    <property type="evidence" value="ECO:0007669"/>
    <property type="project" value="UniProtKB-SubCell"/>
</dbReference>